<sequence length="279" mass="30745">MAGRIGDLFRDEPDQWGLRGDPWLWRALGERFVDEPIPNAQGELEALLRRAIAAEVGHSVSERAGLGVYVERFAHGGMSSGYVSLTWWSTTGIPMLLRRAALSGAVFLIRRTSELDWPSVREIRLENAEENPVSYGADLRTTMAMTEADWRIRARRGSSSDTTSVVAVTDDGRWLGIMGAQLRADGVPEALLTGVFVRAVVRGRTHGVADALLAEVLAWAALHARSIRLWVDRAPAGAPARRFYARHGFQPTGRRRPAAGFPDAELEEMVATLGRPTRH</sequence>
<accession>A0ABT7TKG2</accession>
<protein>
    <submittedName>
        <fullName evidence="2">GNAT family N-acetyltransferase</fullName>
    </submittedName>
</protein>
<dbReference type="Gene3D" id="3.40.630.30">
    <property type="match status" value="1"/>
</dbReference>
<evidence type="ECO:0000313" key="3">
    <source>
        <dbReference type="Proteomes" id="UP001235720"/>
    </source>
</evidence>
<proteinExistence type="predicted"/>
<evidence type="ECO:0000313" key="2">
    <source>
        <dbReference type="EMBL" id="MDM7890060.1"/>
    </source>
</evidence>
<dbReference type="CDD" id="cd04301">
    <property type="entry name" value="NAT_SF"/>
    <property type="match status" value="1"/>
</dbReference>
<gene>
    <name evidence="2" type="ORF">QUG98_16545</name>
</gene>
<dbReference type="PROSITE" id="PS51186">
    <property type="entry name" value="GNAT"/>
    <property type="match status" value="1"/>
</dbReference>
<comment type="caution">
    <text evidence="2">The sequence shown here is derived from an EMBL/GenBank/DDBJ whole genome shotgun (WGS) entry which is preliminary data.</text>
</comment>
<keyword evidence="3" id="KW-1185">Reference proteome</keyword>
<reference evidence="2 3" key="1">
    <citation type="submission" date="2023-06" db="EMBL/GenBank/DDBJ databases">
        <authorList>
            <person name="Feng G."/>
            <person name="Li J."/>
            <person name="Zhu H."/>
        </authorList>
    </citation>
    <scope>NUCLEOTIDE SEQUENCE [LARGE SCALE GENOMIC DNA]</scope>
    <source>
        <strain evidence="2 3">RHCJP20</strain>
    </source>
</reference>
<dbReference type="InterPro" id="IPR000182">
    <property type="entry name" value="GNAT_dom"/>
</dbReference>
<organism evidence="2 3">
    <name type="scientific">Curtobacterium subtropicum</name>
    <dbReference type="NCBI Taxonomy" id="3055138"/>
    <lineage>
        <taxon>Bacteria</taxon>
        <taxon>Bacillati</taxon>
        <taxon>Actinomycetota</taxon>
        <taxon>Actinomycetes</taxon>
        <taxon>Micrococcales</taxon>
        <taxon>Microbacteriaceae</taxon>
        <taxon>Curtobacterium</taxon>
    </lineage>
</organism>
<dbReference type="InterPro" id="IPR016181">
    <property type="entry name" value="Acyl_CoA_acyltransferase"/>
</dbReference>
<dbReference type="SUPFAM" id="SSF55729">
    <property type="entry name" value="Acyl-CoA N-acyltransferases (Nat)"/>
    <property type="match status" value="1"/>
</dbReference>
<dbReference type="RefSeq" id="WP_289471585.1">
    <property type="nucleotide sequence ID" value="NZ_JAUCMM010000023.1"/>
</dbReference>
<dbReference type="Proteomes" id="UP001235720">
    <property type="component" value="Unassembled WGS sequence"/>
</dbReference>
<feature type="domain" description="N-acetyltransferase" evidence="1">
    <location>
        <begin position="107"/>
        <end position="271"/>
    </location>
</feature>
<evidence type="ECO:0000259" key="1">
    <source>
        <dbReference type="PROSITE" id="PS51186"/>
    </source>
</evidence>
<dbReference type="Pfam" id="PF00583">
    <property type="entry name" value="Acetyltransf_1"/>
    <property type="match status" value="1"/>
</dbReference>
<dbReference type="EMBL" id="JAUCMM010000023">
    <property type="protein sequence ID" value="MDM7890060.1"/>
    <property type="molecule type" value="Genomic_DNA"/>
</dbReference>
<name>A0ABT7TKG2_9MICO</name>